<dbReference type="GeneID" id="4980949"/>
<dbReference type="VEuPathDB" id="FungiDB:An05g02120"/>
<gene>
    <name evidence="2" type="ORF">An05g02120</name>
</gene>
<sequence length="398" mass="45015">MPSHPLHRHQSSLEKVLNFSKPFSLPPHQSQSAANLLQVLIQCYGPERSARKGYKPAALIKATYEHVVAKDTFLTFFFSSIYENLCSQPADLIDSDITIVLTFFDNFTSWSPDEKNKAKSAIEEFADYIIENFLLPLRASSVKTPQPTPASLSAIQTSTPSGTPYRVSILRKSCLVRDRYRCVISRKFDKSEARKRFEQYGEDCKDDEGIELKNESSDRFQFLEVAHILPHCLTTVSSGDADLSDSKKNVLRILDMFDPGVIHLIDGPKIDSPINALTLTLDYHRMFGEFQIYFEPTGVPYQYKIDSTERSPFLRDPLFPVTRTLTLSPTRVIDTPSRRLLDVHRAIALIMKLSGAGEYIENILRDIEEVDVKADGSTNLGHIMSLRLGGWLNTLCVF</sequence>
<accession>A0AAJ8BWB6</accession>
<dbReference type="AlphaFoldDB" id="A0AAJ8BWB6"/>
<reference evidence="2" key="1">
    <citation type="submission" date="2025-02" db="EMBL/GenBank/DDBJ databases">
        <authorList>
            <consortium name="NCBI Genome Project"/>
        </authorList>
    </citation>
    <scope>NUCLEOTIDE SEQUENCE</scope>
</reference>
<dbReference type="KEGG" id="ang:An05g02120"/>
<proteinExistence type="predicted"/>
<reference evidence="2" key="2">
    <citation type="submission" date="2025-08" db="UniProtKB">
        <authorList>
            <consortium name="RefSeq"/>
        </authorList>
    </citation>
    <scope>IDENTIFICATION</scope>
</reference>
<dbReference type="RefSeq" id="XP_059603731.1">
    <property type="nucleotide sequence ID" value="XM_059747955.1"/>
</dbReference>
<evidence type="ECO:0000259" key="1">
    <source>
        <dbReference type="Pfam" id="PF13391"/>
    </source>
</evidence>
<organism evidence="2">
    <name type="scientific">Aspergillus niger</name>
    <dbReference type="NCBI Taxonomy" id="5061"/>
    <lineage>
        <taxon>Eukaryota</taxon>
        <taxon>Fungi</taxon>
        <taxon>Dikarya</taxon>
        <taxon>Ascomycota</taxon>
        <taxon>Pezizomycotina</taxon>
        <taxon>Eurotiomycetes</taxon>
        <taxon>Eurotiomycetidae</taxon>
        <taxon>Eurotiales</taxon>
        <taxon>Aspergillaceae</taxon>
        <taxon>Aspergillus</taxon>
        <taxon>Aspergillus subgen. Circumdati</taxon>
    </lineage>
</organism>
<name>A0AAJ8BWB6_ASPNG</name>
<feature type="domain" description="HNH nuclease" evidence="1">
    <location>
        <begin position="215"/>
        <end position="295"/>
    </location>
</feature>
<dbReference type="InterPro" id="IPR003615">
    <property type="entry name" value="HNH_nuc"/>
</dbReference>
<evidence type="ECO:0000313" key="2">
    <source>
        <dbReference type="RefSeq" id="XP_059603731.1"/>
    </source>
</evidence>
<dbReference type="Pfam" id="PF13391">
    <property type="entry name" value="HNH_2"/>
    <property type="match status" value="1"/>
</dbReference>
<protein>
    <recommendedName>
        <fullName evidence="1">HNH nuclease domain-containing protein</fullName>
    </recommendedName>
</protein>